<accession>A0A1R3GQL5</accession>
<evidence type="ECO:0000313" key="2">
    <source>
        <dbReference type="EMBL" id="OMO60404.1"/>
    </source>
</evidence>
<sequence>MVDGAKDKRHRTTETPNDYPRPLPQNQRFQHKGFPNHQLKTSTLKPPDKISKVTSLDFEISNLRIKE</sequence>
<gene>
    <name evidence="2" type="ORF">COLO4_33836</name>
</gene>
<dbReference type="Proteomes" id="UP000187203">
    <property type="component" value="Unassembled WGS sequence"/>
</dbReference>
<evidence type="ECO:0000313" key="3">
    <source>
        <dbReference type="Proteomes" id="UP000187203"/>
    </source>
</evidence>
<proteinExistence type="predicted"/>
<comment type="caution">
    <text evidence="2">The sequence shown here is derived from an EMBL/GenBank/DDBJ whole genome shotgun (WGS) entry which is preliminary data.</text>
</comment>
<dbReference type="EMBL" id="AWUE01021896">
    <property type="protein sequence ID" value="OMO60404.1"/>
    <property type="molecule type" value="Genomic_DNA"/>
</dbReference>
<evidence type="ECO:0000256" key="1">
    <source>
        <dbReference type="SAM" id="MobiDB-lite"/>
    </source>
</evidence>
<organism evidence="2 3">
    <name type="scientific">Corchorus olitorius</name>
    <dbReference type="NCBI Taxonomy" id="93759"/>
    <lineage>
        <taxon>Eukaryota</taxon>
        <taxon>Viridiplantae</taxon>
        <taxon>Streptophyta</taxon>
        <taxon>Embryophyta</taxon>
        <taxon>Tracheophyta</taxon>
        <taxon>Spermatophyta</taxon>
        <taxon>Magnoliopsida</taxon>
        <taxon>eudicotyledons</taxon>
        <taxon>Gunneridae</taxon>
        <taxon>Pentapetalae</taxon>
        <taxon>rosids</taxon>
        <taxon>malvids</taxon>
        <taxon>Malvales</taxon>
        <taxon>Malvaceae</taxon>
        <taxon>Grewioideae</taxon>
        <taxon>Apeibeae</taxon>
        <taxon>Corchorus</taxon>
    </lineage>
</organism>
<feature type="region of interest" description="Disordered" evidence="1">
    <location>
        <begin position="1"/>
        <end position="49"/>
    </location>
</feature>
<protein>
    <submittedName>
        <fullName evidence="2">Uncharacterized protein</fullName>
    </submittedName>
</protein>
<reference evidence="3" key="1">
    <citation type="submission" date="2013-09" db="EMBL/GenBank/DDBJ databases">
        <title>Corchorus olitorius genome sequencing.</title>
        <authorList>
            <person name="Alam M."/>
            <person name="Haque M.S."/>
            <person name="Islam M.S."/>
            <person name="Emdad E.M."/>
            <person name="Islam M.M."/>
            <person name="Ahmed B."/>
            <person name="Halim A."/>
            <person name="Hossen Q.M.M."/>
            <person name="Hossain M.Z."/>
            <person name="Ahmed R."/>
            <person name="Khan M.M."/>
            <person name="Islam R."/>
            <person name="Rashid M.M."/>
            <person name="Khan S.A."/>
            <person name="Rahman M.S."/>
            <person name="Alam M."/>
            <person name="Yahiya A.S."/>
            <person name="Khan M.S."/>
            <person name="Azam M.S."/>
            <person name="Haque T."/>
            <person name="Lashkar M.Z.H."/>
            <person name="Akhand A.I."/>
            <person name="Morshed G."/>
            <person name="Roy S."/>
            <person name="Uddin K.S."/>
            <person name="Rabeya T."/>
            <person name="Hossain A.S."/>
            <person name="Chowdhury A."/>
            <person name="Snigdha A.R."/>
            <person name="Mortoza M.S."/>
            <person name="Matin S.A."/>
            <person name="Hoque S.M.E."/>
            <person name="Islam M.K."/>
            <person name="Roy D.K."/>
            <person name="Haider R."/>
            <person name="Moosa M.M."/>
            <person name="Elias S.M."/>
            <person name="Hasan A.M."/>
            <person name="Jahan S."/>
            <person name="Shafiuddin M."/>
            <person name="Mahmood N."/>
            <person name="Shommy N.S."/>
        </authorList>
    </citation>
    <scope>NUCLEOTIDE SEQUENCE [LARGE SCALE GENOMIC DNA]</scope>
    <source>
        <strain evidence="3">cv. O-4</strain>
    </source>
</reference>
<dbReference type="AlphaFoldDB" id="A0A1R3GQL5"/>
<name>A0A1R3GQL5_9ROSI</name>
<keyword evidence="3" id="KW-1185">Reference proteome</keyword>